<keyword evidence="2" id="KW-1185">Reference proteome</keyword>
<reference evidence="1" key="1">
    <citation type="journal article" date="2021" name="Genome Biol. Evol.">
        <title>A High-Quality Reference Genome for a Parasitic Bivalve with Doubly Uniparental Inheritance (Bivalvia: Unionida).</title>
        <authorList>
            <person name="Smith C.H."/>
        </authorList>
    </citation>
    <scope>NUCLEOTIDE SEQUENCE</scope>
    <source>
        <strain evidence="1">CHS0354</strain>
    </source>
</reference>
<evidence type="ECO:0000313" key="1">
    <source>
        <dbReference type="EMBL" id="KAK3586893.1"/>
    </source>
</evidence>
<reference evidence="1" key="2">
    <citation type="journal article" date="2021" name="Genome Biol. Evol.">
        <title>Developing a high-quality reference genome for a parasitic bivalve with doubly uniparental inheritance (Bivalvia: Unionida).</title>
        <authorList>
            <person name="Smith C.H."/>
        </authorList>
    </citation>
    <scope>NUCLEOTIDE SEQUENCE</scope>
    <source>
        <strain evidence="1">CHS0354</strain>
        <tissue evidence="1">Mantle</tissue>
    </source>
</reference>
<accession>A0AAE0S7V4</accession>
<dbReference type="EMBL" id="JAEAOA010001092">
    <property type="protein sequence ID" value="KAK3586893.1"/>
    <property type="molecule type" value="Genomic_DNA"/>
</dbReference>
<reference evidence="1" key="3">
    <citation type="submission" date="2023-05" db="EMBL/GenBank/DDBJ databases">
        <authorList>
            <person name="Smith C.H."/>
        </authorList>
    </citation>
    <scope>NUCLEOTIDE SEQUENCE</scope>
    <source>
        <strain evidence="1">CHS0354</strain>
        <tissue evidence="1">Mantle</tissue>
    </source>
</reference>
<comment type="caution">
    <text evidence="1">The sequence shown here is derived from an EMBL/GenBank/DDBJ whole genome shotgun (WGS) entry which is preliminary data.</text>
</comment>
<dbReference type="AlphaFoldDB" id="A0AAE0S7V4"/>
<protein>
    <submittedName>
        <fullName evidence="1">Uncharacterized protein</fullName>
    </submittedName>
</protein>
<dbReference type="Proteomes" id="UP001195483">
    <property type="component" value="Unassembled WGS sequence"/>
</dbReference>
<name>A0AAE0S7V4_9BIVA</name>
<evidence type="ECO:0000313" key="2">
    <source>
        <dbReference type="Proteomes" id="UP001195483"/>
    </source>
</evidence>
<gene>
    <name evidence="1" type="ORF">CHS0354_017690</name>
</gene>
<proteinExistence type="predicted"/>
<sequence>MSTDLFTQIRSIIFLIYDPSCQAFPSSINNPNMISSPIMSNDCLIPMHTAQACTQNVHHSTYCITVLVFENNVEKNLSWKLHFRLVLYKNCTWQLYFLTKYDNTWYD</sequence>
<organism evidence="1 2">
    <name type="scientific">Potamilus streckersoni</name>
    <dbReference type="NCBI Taxonomy" id="2493646"/>
    <lineage>
        <taxon>Eukaryota</taxon>
        <taxon>Metazoa</taxon>
        <taxon>Spiralia</taxon>
        <taxon>Lophotrochozoa</taxon>
        <taxon>Mollusca</taxon>
        <taxon>Bivalvia</taxon>
        <taxon>Autobranchia</taxon>
        <taxon>Heteroconchia</taxon>
        <taxon>Palaeoheterodonta</taxon>
        <taxon>Unionida</taxon>
        <taxon>Unionoidea</taxon>
        <taxon>Unionidae</taxon>
        <taxon>Ambleminae</taxon>
        <taxon>Lampsilini</taxon>
        <taxon>Potamilus</taxon>
    </lineage>
</organism>